<keyword evidence="3" id="KW-1185">Reference proteome</keyword>
<proteinExistence type="predicted"/>
<evidence type="ECO:0000256" key="1">
    <source>
        <dbReference type="SAM" id="Phobius"/>
    </source>
</evidence>
<keyword evidence="1" id="KW-1133">Transmembrane helix</keyword>
<gene>
    <name evidence="2" type="ORF">EJ03DRAFT_350434</name>
</gene>
<evidence type="ECO:0000313" key="2">
    <source>
        <dbReference type="EMBL" id="KAF2770350.1"/>
    </source>
</evidence>
<dbReference type="AlphaFoldDB" id="A0A6G1LCJ6"/>
<accession>A0A6G1LCJ6</accession>
<organism evidence="2 3">
    <name type="scientific">Teratosphaeria nubilosa</name>
    <dbReference type="NCBI Taxonomy" id="161662"/>
    <lineage>
        <taxon>Eukaryota</taxon>
        <taxon>Fungi</taxon>
        <taxon>Dikarya</taxon>
        <taxon>Ascomycota</taxon>
        <taxon>Pezizomycotina</taxon>
        <taxon>Dothideomycetes</taxon>
        <taxon>Dothideomycetidae</taxon>
        <taxon>Mycosphaerellales</taxon>
        <taxon>Teratosphaeriaceae</taxon>
        <taxon>Teratosphaeria</taxon>
    </lineage>
</organism>
<name>A0A6G1LCJ6_9PEZI</name>
<dbReference type="OrthoDB" id="10616456at2759"/>
<evidence type="ECO:0000313" key="3">
    <source>
        <dbReference type="Proteomes" id="UP000799436"/>
    </source>
</evidence>
<dbReference type="Proteomes" id="UP000799436">
    <property type="component" value="Unassembled WGS sequence"/>
</dbReference>
<reference evidence="2" key="1">
    <citation type="journal article" date="2020" name="Stud. Mycol.">
        <title>101 Dothideomycetes genomes: a test case for predicting lifestyles and emergence of pathogens.</title>
        <authorList>
            <person name="Haridas S."/>
            <person name="Albert R."/>
            <person name="Binder M."/>
            <person name="Bloem J."/>
            <person name="Labutti K."/>
            <person name="Salamov A."/>
            <person name="Andreopoulos B."/>
            <person name="Baker S."/>
            <person name="Barry K."/>
            <person name="Bills G."/>
            <person name="Bluhm B."/>
            <person name="Cannon C."/>
            <person name="Castanera R."/>
            <person name="Culley D."/>
            <person name="Daum C."/>
            <person name="Ezra D."/>
            <person name="Gonzalez J."/>
            <person name="Henrissat B."/>
            <person name="Kuo A."/>
            <person name="Liang C."/>
            <person name="Lipzen A."/>
            <person name="Lutzoni F."/>
            <person name="Magnuson J."/>
            <person name="Mondo S."/>
            <person name="Nolan M."/>
            <person name="Ohm R."/>
            <person name="Pangilinan J."/>
            <person name="Park H.-J."/>
            <person name="Ramirez L."/>
            <person name="Alfaro M."/>
            <person name="Sun H."/>
            <person name="Tritt A."/>
            <person name="Yoshinaga Y."/>
            <person name="Zwiers L.-H."/>
            <person name="Turgeon B."/>
            <person name="Goodwin S."/>
            <person name="Spatafora J."/>
            <person name="Crous P."/>
            <person name="Grigoriev I."/>
        </authorList>
    </citation>
    <scope>NUCLEOTIDE SEQUENCE</scope>
    <source>
        <strain evidence="2">CBS 116005</strain>
    </source>
</reference>
<keyword evidence="1" id="KW-0472">Membrane</keyword>
<protein>
    <submittedName>
        <fullName evidence="2">Uncharacterized protein</fullName>
    </submittedName>
</protein>
<feature type="transmembrane region" description="Helical" evidence="1">
    <location>
        <begin position="124"/>
        <end position="146"/>
    </location>
</feature>
<keyword evidence="1" id="KW-0812">Transmembrane</keyword>
<sequence length="154" mass="17605">MDTYTQPMDQENKKAQQQDLITQIQAALEPKFEELLRNVLREERGWLATAFVDGGDEIDDADDEDSDYHDGCDDAEYYADEEELAAEEDVVEEKTVVVKRRYIQVVWECGRKGLEVVRAVAKGVLAAMLVIIVTVVFLNCCEWVVLEWEAGRWG</sequence>
<dbReference type="EMBL" id="ML995826">
    <property type="protein sequence ID" value="KAF2770350.1"/>
    <property type="molecule type" value="Genomic_DNA"/>
</dbReference>